<keyword evidence="2" id="KW-1185">Reference proteome</keyword>
<dbReference type="AlphaFoldDB" id="A0A6A7N853"/>
<evidence type="ECO:0008006" key="3">
    <source>
        <dbReference type="Google" id="ProtNLM"/>
    </source>
</evidence>
<dbReference type="RefSeq" id="WP_152840537.1">
    <property type="nucleotide sequence ID" value="NZ_WHUG01000012.1"/>
</dbReference>
<protein>
    <recommendedName>
        <fullName evidence="3">BrnA antitoxin of type II toxin-antitoxin system</fullName>
    </recommendedName>
</protein>
<dbReference type="EMBL" id="WHUG01000012">
    <property type="protein sequence ID" value="MQA41280.1"/>
    <property type="molecule type" value="Genomic_DNA"/>
</dbReference>
<evidence type="ECO:0000313" key="1">
    <source>
        <dbReference type="EMBL" id="MQA41280.1"/>
    </source>
</evidence>
<comment type="caution">
    <text evidence="1">The sequence shown here is derived from an EMBL/GenBank/DDBJ whole genome shotgun (WGS) entry which is preliminary data.</text>
</comment>
<proteinExistence type="predicted"/>
<accession>A0A6A7N853</accession>
<sequence>MLDKSKIIFSTPEEDAAITAAALSDPDALPMTEEQLAQFRPWRLRLLPPADAPKVKVSIDYDVDLIDVFKRTGEGWELGINAVLREWAIRRGYLPYPD</sequence>
<name>A0A6A7N853_9BURK</name>
<dbReference type="Proteomes" id="UP000440498">
    <property type="component" value="Unassembled WGS sequence"/>
</dbReference>
<reference evidence="1 2" key="1">
    <citation type="submission" date="2019-10" db="EMBL/GenBank/DDBJ databases">
        <title>Two novel species isolated from a subtropical stream in China.</title>
        <authorList>
            <person name="Lu H."/>
        </authorList>
    </citation>
    <scope>NUCLEOTIDE SEQUENCE [LARGE SCALE GENOMIC DNA]</scope>
    <source>
        <strain evidence="1 2">FT29W</strain>
    </source>
</reference>
<organism evidence="1 2">
    <name type="scientific">Rugamonas aquatica</name>
    <dbReference type="NCBI Taxonomy" id="2743357"/>
    <lineage>
        <taxon>Bacteria</taxon>
        <taxon>Pseudomonadati</taxon>
        <taxon>Pseudomonadota</taxon>
        <taxon>Betaproteobacteria</taxon>
        <taxon>Burkholderiales</taxon>
        <taxon>Oxalobacteraceae</taxon>
        <taxon>Telluria group</taxon>
        <taxon>Rugamonas</taxon>
    </lineage>
</organism>
<evidence type="ECO:0000313" key="2">
    <source>
        <dbReference type="Proteomes" id="UP000440498"/>
    </source>
</evidence>
<gene>
    <name evidence="1" type="ORF">GEV02_24355</name>
</gene>
<dbReference type="Pfam" id="PF14384">
    <property type="entry name" value="BrnA_antitoxin"/>
    <property type="match status" value="1"/>
</dbReference>
<dbReference type="InterPro" id="IPR025528">
    <property type="entry name" value="BrnA_antitoxin"/>
</dbReference>